<sequence>MLNQFGLQDHDWLCGLYNERSCWVPCYLKITFWAGMSTTLQSEGINAFFDSYVHSKISLKLFVEQYKRALRNKVEKEFQADFRSFSQMVPCVTTYDMEKQFQEVYTITKFREFQ</sequence>
<keyword evidence="3" id="KW-1185">Reference proteome</keyword>
<dbReference type="PANTHER" id="PTHR31669">
    <property type="entry name" value="PROTEIN FAR1-RELATED SEQUENCE 10-RELATED"/>
    <property type="match status" value="1"/>
</dbReference>
<evidence type="ECO:0000313" key="2">
    <source>
        <dbReference type="EMBL" id="CAA3001998.1"/>
    </source>
</evidence>
<dbReference type="PANTHER" id="PTHR31669:SF283">
    <property type="entry name" value="PROTEIN FAR1-RELATED SEQUENCE"/>
    <property type="match status" value="1"/>
</dbReference>
<keyword evidence="1" id="KW-0863">Zinc-finger</keyword>
<name>A0A8S0TAG7_OLEEU</name>
<reference evidence="2 3" key="1">
    <citation type="submission" date="2019-12" db="EMBL/GenBank/DDBJ databases">
        <authorList>
            <person name="Alioto T."/>
            <person name="Alioto T."/>
            <person name="Gomez Garrido J."/>
        </authorList>
    </citation>
    <scope>NUCLEOTIDE SEQUENCE [LARGE SCALE GENOMIC DNA]</scope>
</reference>
<protein>
    <recommendedName>
        <fullName evidence="1">Protein FAR1-RELATED SEQUENCE</fullName>
    </recommendedName>
</protein>
<dbReference type="Proteomes" id="UP000594638">
    <property type="component" value="Unassembled WGS sequence"/>
</dbReference>
<dbReference type="Gramene" id="OE9A081946T1">
    <property type="protein sequence ID" value="OE9A081946C1"/>
    <property type="gene ID" value="OE9A081946"/>
</dbReference>
<dbReference type="OrthoDB" id="1928232at2759"/>
<keyword evidence="1" id="KW-0539">Nucleus</keyword>
<proteinExistence type="inferred from homology"/>
<keyword evidence="1" id="KW-0479">Metal-binding</keyword>
<dbReference type="InterPro" id="IPR031052">
    <property type="entry name" value="FHY3/FAR1"/>
</dbReference>
<dbReference type="GO" id="GO:0005634">
    <property type="term" value="C:nucleus"/>
    <property type="evidence" value="ECO:0007669"/>
    <property type="project" value="UniProtKB-SubCell"/>
</dbReference>
<dbReference type="EMBL" id="CACTIH010005800">
    <property type="protein sequence ID" value="CAA3001998.1"/>
    <property type="molecule type" value="Genomic_DNA"/>
</dbReference>
<keyword evidence="1" id="KW-0862">Zinc</keyword>
<comment type="caution">
    <text evidence="2">The sequence shown here is derived from an EMBL/GenBank/DDBJ whole genome shotgun (WGS) entry which is preliminary data.</text>
</comment>
<comment type="similarity">
    <text evidence="1">Belongs to the FHY3/FAR1 family.</text>
</comment>
<dbReference type="GO" id="GO:0008270">
    <property type="term" value="F:zinc ion binding"/>
    <property type="evidence" value="ECO:0007669"/>
    <property type="project" value="UniProtKB-UniRule"/>
</dbReference>
<gene>
    <name evidence="2" type="ORF">OLEA9_A081946</name>
</gene>
<evidence type="ECO:0000256" key="1">
    <source>
        <dbReference type="RuleBase" id="RU367018"/>
    </source>
</evidence>
<accession>A0A8S0TAG7</accession>
<organism evidence="2 3">
    <name type="scientific">Olea europaea subsp. europaea</name>
    <dbReference type="NCBI Taxonomy" id="158383"/>
    <lineage>
        <taxon>Eukaryota</taxon>
        <taxon>Viridiplantae</taxon>
        <taxon>Streptophyta</taxon>
        <taxon>Embryophyta</taxon>
        <taxon>Tracheophyta</taxon>
        <taxon>Spermatophyta</taxon>
        <taxon>Magnoliopsida</taxon>
        <taxon>eudicotyledons</taxon>
        <taxon>Gunneridae</taxon>
        <taxon>Pentapetalae</taxon>
        <taxon>asterids</taxon>
        <taxon>lamiids</taxon>
        <taxon>Lamiales</taxon>
        <taxon>Oleaceae</taxon>
        <taxon>Oleeae</taxon>
        <taxon>Olea</taxon>
    </lineage>
</organism>
<comment type="subcellular location">
    <subcellularLocation>
        <location evidence="1">Nucleus</location>
    </subcellularLocation>
</comment>
<dbReference type="AlphaFoldDB" id="A0A8S0TAG7"/>
<comment type="function">
    <text evidence="1">Putative transcription activator involved in regulating light control of development.</text>
</comment>
<evidence type="ECO:0000313" key="3">
    <source>
        <dbReference type="Proteomes" id="UP000594638"/>
    </source>
</evidence>
<dbReference type="GO" id="GO:0006355">
    <property type="term" value="P:regulation of DNA-templated transcription"/>
    <property type="evidence" value="ECO:0007669"/>
    <property type="project" value="UniProtKB-UniRule"/>
</dbReference>